<keyword evidence="6" id="KW-0539">Nucleus</keyword>
<organism evidence="10 11">
    <name type="scientific">Saitoella complicata (strain BCRC 22490 / CBS 7301 / JCM 7358 / NBRC 10748 / NRRL Y-17804)</name>
    <dbReference type="NCBI Taxonomy" id="698492"/>
    <lineage>
        <taxon>Eukaryota</taxon>
        <taxon>Fungi</taxon>
        <taxon>Dikarya</taxon>
        <taxon>Ascomycota</taxon>
        <taxon>Taphrinomycotina</taxon>
        <taxon>Taphrinomycotina incertae sedis</taxon>
        <taxon>Saitoella</taxon>
    </lineage>
</organism>
<proteinExistence type="predicted"/>
<dbReference type="PANTHER" id="PTHR45718">
    <property type="entry name" value="TRANSCRIPTIONAL ACTIVATOR CUBITUS INTERRUPTUS"/>
    <property type="match status" value="1"/>
</dbReference>
<evidence type="ECO:0000256" key="7">
    <source>
        <dbReference type="PROSITE-ProRule" id="PRU00042"/>
    </source>
</evidence>
<evidence type="ECO:0000259" key="9">
    <source>
        <dbReference type="PROSITE" id="PS50157"/>
    </source>
</evidence>
<dbReference type="SMART" id="SM00355">
    <property type="entry name" value="ZnF_C2H2"/>
    <property type="match status" value="3"/>
</dbReference>
<dbReference type="OMA" id="QEQVTVC"/>
<dbReference type="Proteomes" id="UP000033140">
    <property type="component" value="Unassembled WGS sequence"/>
</dbReference>
<dbReference type="GO" id="GO:0008270">
    <property type="term" value="F:zinc ion binding"/>
    <property type="evidence" value="ECO:0007669"/>
    <property type="project" value="UniProtKB-KW"/>
</dbReference>
<dbReference type="InterPro" id="IPR056436">
    <property type="entry name" value="Znf-C2H2_ZIC1-5/GLI1-3-like"/>
</dbReference>
<dbReference type="FunFam" id="3.30.160.60:FF:000201">
    <property type="entry name" value="C2H2 finger domain protein (Gli3)"/>
    <property type="match status" value="1"/>
</dbReference>
<reference evidence="10 11" key="3">
    <citation type="journal article" date="2015" name="Genome Announc.">
        <title>Draft Genome Sequence of the Archiascomycetous Yeast Saitoella complicata.</title>
        <authorList>
            <person name="Yamauchi K."/>
            <person name="Kondo S."/>
            <person name="Hamamoto M."/>
            <person name="Takahashi Y."/>
            <person name="Ogura Y."/>
            <person name="Hayashi T."/>
            <person name="Nishida H."/>
        </authorList>
    </citation>
    <scope>NUCLEOTIDE SEQUENCE [LARGE SCALE GENOMIC DNA]</scope>
    <source>
        <strain evidence="10 11">NRRL Y-17804</strain>
    </source>
</reference>
<gene>
    <name evidence="10" type="ORF">G7K_3171-t1</name>
</gene>
<keyword evidence="11" id="KW-1185">Reference proteome</keyword>
<dbReference type="GO" id="GO:0000981">
    <property type="term" value="F:DNA-binding transcription factor activity, RNA polymerase II-specific"/>
    <property type="evidence" value="ECO:0007669"/>
    <property type="project" value="TreeGrafter"/>
</dbReference>
<dbReference type="PROSITE" id="PS50157">
    <property type="entry name" value="ZINC_FINGER_C2H2_2"/>
    <property type="match status" value="1"/>
</dbReference>
<reference evidence="10 11" key="1">
    <citation type="journal article" date="2011" name="J. Gen. Appl. Microbiol.">
        <title>Draft genome sequencing of the enigmatic yeast Saitoella complicata.</title>
        <authorList>
            <person name="Nishida H."/>
            <person name="Hamamoto M."/>
            <person name="Sugiyama J."/>
        </authorList>
    </citation>
    <scope>NUCLEOTIDE SEQUENCE [LARGE SCALE GENOMIC DNA]</scope>
    <source>
        <strain evidence="10 11">NRRL Y-17804</strain>
    </source>
</reference>
<dbReference type="InterPro" id="IPR013087">
    <property type="entry name" value="Znf_C2H2_type"/>
</dbReference>
<dbReference type="STRING" id="698492.A0A0E9NHX6"/>
<evidence type="ECO:0000256" key="5">
    <source>
        <dbReference type="ARBA" id="ARBA00022833"/>
    </source>
</evidence>
<evidence type="ECO:0000313" key="10">
    <source>
        <dbReference type="EMBL" id="GAO49010.1"/>
    </source>
</evidence>
<evidence type="ECO:0000256" key="6">
    <source>
        <dbReference type="ARBA" id="ARBA00023242"/>
    </source>
</evidence>
<dbReference type="PANTHER" id="PTHR45718:SF4">
    <property type="entry name" value="TRANSCRIPTIONAL ACTIVATOR CUBITUS INTERRUPTUS"/>
    <property type="match status" value="1"/>
</dbReference>
<evidence type="ECO:0000313" key="11">
    <source>
        <dbReference type="Proteomes" id="UP000033140"/>
    </source>
</evidence>
<dbReference type="Pfam" id="PF23561">
    <property type="entry name" value="zf-C2H2_15"/>
    <property type="match status" value="1"/>
</dbReference>
<dbReference type="Gene3D" id="3.30.160.60">
    <property type="entry name" value="Classic Zinc Finger"/>
    <property type="match status" value="3"/>
</dbReference>
<comment type="subcellular location">
    <subcellularLocation>
        <location evidence="1">Nucleus</location>
    </subcellularLocation>
</comment>
<dbReference type="InterPro" id="IPR043359">
    <property type="entry name" value="GLI-like"/>
</dbReference>
<dbReference type="InterPro" id="IPR036236">
    <property type="entry name" value="Znf_C2H2_sf"/>
</dbReference>
<comment type="caution">
    <text evidence="10">The sequence shown here is derived from an EMBL/GenBank/DDBJ whole genome shotgun (WGS) entry which is preliminary data.</text>
</comment>
<dbReference type="PROSITE" id="PS00028">
    <property type="entry name" value="ZINC_FINGER_C2H2_1"/>
    <property type="match status" value="2"/>
</dbReference>
<dbReference type="GO" id="GO:0005634">
    <property type="term" value="C:nucleus"/>
    <property type="evidence" value="ECO:0007669"/>
    <property type="project" value="UniProtKB-SubCell"/>
</dbReference>
<keyword evidence="5" id="KW-0862">Zinc</keyword>
<dbReference type="GO" id="GO:0000978">
    <property type="term" value="F:RNA polymerase II cis-regulatory region sequence-specific DNA binding"/>
    <property type="evidence" value="ECO:0007669"/>
    <property type="project" value="TreeGrafter"/>
</dbReference>
<feature type="compositionally biased region" description="Acidic residues" evidence="8">
    <location>
        <begin position="217"/>
        <end position="230"/>
    </location>
</feature>
<feature type="region of interest" description="Disordered" evidence="8">
    <location>
        <begin position="1"/>
        <end position="78"/>
    </location>
</feature>
<dbReference type="Pfam" id="PF00096">
    <property type="entry name" value="zf-C2H2"/>
    <property type="match status" value="1"/>
</dbReference>
<dbReference type="AlphaFoldDB" id="A0A0E9NHX6"/>
<feature type="region of interest" description="Disordered" evidence="8">
    <location>
        <begin position="203"/>
        <end position="232"/>
    </location>
</feature>
<feature type="compositionally biased region" description="Basic and acidic residues" evidence="8">
    <location>
        <begin position="38"/>
        <end position="51"/>
    </location>
</feature>
<keyword evidence="4 7" id="KW-0863">Zinc-finger</keyword>
<dbReference type="SUPFAM" id="SSF57667">
    <property type="entry name" value="beta-beta-alpha zinc fingers"/>
    <property type="match status" value="2"/>
</dbReference>
<keyword evidence="2" id="KW-0479">Metal-binding</keyword>
<accession>A0A0E9NHX6</accession>
<evidence type="ECO:0000256" key="2">
    <source>
        <dbReference type="ARBA" id="ARBA00022723"/>
    </source>
</evidence>
<dbReference type="EMBL" id="BACD03000019">
    <property type="protein sequence ID" value="GAO49010.1"/>
    <property type="molecule type" value="Genomic_DNA"/>
</dbReference>
<name>A0A0E9NHX6_SAICN</name>
<sequence length="297" mass="33848">MPHRFRPRPAVGIRPTPPSSLISPNPLKMADYDTETPLDEHRDPFTTHNEQDDSSDISSDTSGSAPGSPREVEPEEEWVTQCQWDECNEDLGTLDGLVRHIHDDHIGTRRPKYTCEWRSCPRRSIPQTSRFALVAHIRSHTGEKPFFCGVPECDKSFTRSDALAKHMRTVHEGGDLRPSDPVPKGHWMHPQNVADRAYAAARAMKAGAGSRPGTGMGDEEDEEGNELDEVEVGKSAVEQWRYLKRKMAWAKEEEERLKKELEWAEKKRRRCWVKKEDMVEDVIRKDLGDEEAGRLTA</sequence>
<feature type="domain" description="C2H2-type" evidence="9">
    <location>
        <begin position="146"/>
        <end position="176"/>
    </location>
</feature>
<evidence type="ECO:0000256" key="3">
    <source>
        <dbReference type="ARBA" id="ARBA00022737"/>
    </source>
</evidence>
<reference evidence="10 11" key="2">
    <citation type="journal article" date="2014" name="J. Gen. Appl. Microbiol.">
        <title>The early diverging ascomycetous budding yeast Saitoella complicata has three histone deacetylases belonging to the Clr6, Hos2, and Rpd3 lineages.</title>
        <authorList>
            <person name="Nishida H."/>
            <person name="Matsumoto T."/>
            <person name="Kondo S."/>
            <person name="Hamamoto M."/>
            <person name="Yoshikawa H."/>
        </authorList>
    </citation>
    <scope>NUCLEOTIDE SEQUENCE [LARGE SCALE GENOMIC DNA]</scope>
    <source>
        <strain evidence="10 11">NRRL Y-17804</strain>
    </source>
</reference>
<keyword evidence="3" id="KW-0677">Repeat</keyword>
<evidence type="ECO:0000256" key="1">
    <source>
        <dbReference type="ARBA" id="ARBA00004123"/>
    </source>
</evidence>
<evidence type="ECO:0000256" key="8">
    <source>
        <dbReference type="SAM" id="MobiDB-lite"/>
    </source>
</evidence>
<protein>
    <recommendedName>
        <fullName evidence="9">C2H2-type domain-containing protein</fullName>
    </recommendedName>
</protein>
<evidence type="ECO:0000256" key="4">
    <source>
        <dbReference type="ARBA" id="ARBA00022771"/>
    </source>
</evidence>